<accession>A0AAV1UD25</accession>
<dbReference type="AlphaFoldDB" id="A0AAV1UD25"/>
<gene>
    <name evidence="2" type="ORF">PM001_LOCUS17856</name>
</gene>
<protein>
    <submittedName>
        <fullName evidence="2">Uncharacterized protein</fullName>
    </submittedName>
</protein>
<organism evidence="2 3">
    <name type="scientific">Peronospora matthiolae</name>
    <dbReference type="NCBI Taxonomy" id="2874970"/>
    <lineage>
        <taxon>Eukaryota</taxon>
        <taxon>Sar</taxon>
        <taxon>Stramenopiles</taxon>
        <taxon>Oomycota</taxon>
        <taxon>Peronosporomycetes</taxon>
        <taxon>Peronosporales</taxon>
        <taxon>Peronosporaceae</taxon>
        <taxon>Peronospora</taxon>
    </lineage>
</organism>
<sequence>MAAPPGKGAVRYRNLGSPNAPNYVVAADPGPVRAAPEQGEAGGMVAAGLGDVPAATGDDEDPRPKRRRLRRVCRTNTDSEGEENECPPAEYTVTRILGRRGQGPSQE</sequence>
<evidence type="ECO:0000313" key="2">
    <source>
        <dbReference type="EMBL" id="CAK7932706.1"/>
    </source>
</evidence>
<proteinExistence type="predicted"/>
<evidence type="ECO:0000313" key="3">
    <source>
        <dbReference type="Proteomes" id="UP001162060"/>
    </source>
</evidence>
<dbReference type="Proteomes" id="UP001162060">
    <property type="component" value="Unassembled WGS sequence"/>
</dbReference>
<name>A0AAV1UD25_9STRA</name>
<reference evidence="2" key="1">
    <citation type="submission" date="2024-01" db="EMBL/GenBank/DDBJ databases">
        <authorList>
            <person name="Webb A."/>
        </authorList>
    </citation>
    <scope>NUCLEOTIDE SEQUENCE</scope>
    <source>
        <strain evidence="2">Pm1</strain>
    </source>
</reference>
<dbReference type="EMBL" id="CAKLBY020000190">
    <property type="protein sequence ID" value="CAK7932706.1"/>
    <property type="molecule type" value="Genomic_DNA"/>
</dbReference>
<comment type="caution">
    <text evidence="2">The sequence shown here is derived from an EMBL/GenBank/DDBJ whole genome shotgun (WGS) entry which is preliminary data.</text>
</comment>
<feature type="region of interest" description="Disordered" evidence="1">
    <location>
        <begin position="31"/>
        <end position="86"/>
    </location>
</feature>
<feature type="compositionally biased region" description="Basic residues" evidence="1">
    <location>
        <begin position="64"/>
        <end position="73"/>
    </location>
</feature>
<feature type="region of interest" description="Disordered" evidence="1">
    <location>
        <begin position="1"/>
        <end position="20"/>
    </location>
</feature>
<evidence type="ECO:0000256" key="1">
    <source>
        <dbReference type="SAM" id="MobiDB-lite"/>
    </source>
</evidence>